<dbReference type="NCBIfam" id="TIGR00152">
    <property type="entry name" value="dephospho-CoA kinase"/>
    <property type="match status" value="1"/>
</dbReference>
<dbReference type="AlphaFoldDB" id="A0A261GCM6"/>
<comment type="subcellular location">
    <subcellularLocation>
        <location evidence="3">Cytoplasm</location>
    </subcellularLocation>
</comment>
<reference evidence="5 7" key="1">
    <citation type="journal article" date="2017" name="BMC Genomics">
        <title>Comparative genomic and phylogenomic analyses of the Bifidobacteriaceae family.</title>
        <authorList>
            <person name="Lugli G.A."/>
            <person name="Milani C."/>
            <person name="Turroni F."/>
            <person name="Duranti S."/>
            <person name="Mancabelli L."/>
            <person name="Mangifesta M."/>
            <person name="Ferrario C."/>
            <person name="Modesto M."/>
            <person name="Mattarelli P."/>
            <person name="Jiri K."/>
            <person name="van Sinderen D."/>
            <person name="Ventura M."/>
        </authorList>
    </citation>
    <scope>NUCLEOTIDE SEQUENCE [LARGE SCALE GENOMIC DNA]</scope>
    <source>
        <strain evidence="5 7">DSM 100216</strain>
    </source>
</reference>
<protein>
    <recommendedName>
        <fullName evidence="3 4">Dephospho-CoA kinase</fullName>
        <ecNumber evidence="3 4">2.7.1.24</ecNumber>
    </recommendedName>
    <alternativeName>
        <fullName evidence="3">Dephosphocoenzyme A kinase</fullName>
    </alternativeName>
</protein>
<dbReference type="InterPro" id="IPR027417">
    <property type="entry name" value="P-loop_NTPase"/>
</dbReference>
<dbReference type="EMBL" id="MWWZ01000004">
    <property type="protein sequence ID" value="OZG68993.1"/>
    <property type="molecule type" value="Genomic_DNA"/>
</dbReference>
<keyword evidence="1 3" id="KW-0547">Nucleotide-binding</keyword>
<dbReference type="Pfam" id="PF01121">
    <property type="entry name" value="CoaE"/>
    <property type="match status" value="1"/>
</dbReference>
<comment type="function">
    <text evidence="3">Catalyzes the phosphorylation of the 3'-hydroxyl group of dephosphocoenzyme A to form coenzyme A.</text>
</comment>
<evidence type="ECO:0000256" key="4">
    <source>
        <dbReference type="NCBIfam" id="TIGR00152"/>
    </source>
</evidence>
<dbReference type="SUPFAM" id="SSF52540">
    <property type="entry name" value="P-loop containing nucleoside triphosphate hydrolases"/>
    <property type="match status" value="1"/>
</dbReference>
<dbReference type="Proteomes" id="UP000593943">
    <property type="component" value="Chromosome"/>
</dbReference>
<keyword evidence="3 5" id="KW-0418">Kinase</keyword>
<dbReference type="GO" id="GO:0005524">
    <property type="term" value="F:ATP binding"/>
    <property type="evidence" value="ECO:0007669"/>
    <property type="project" value="UniProtKB-UniRule"/>
</dbReference>
<comment type="pathway">
    <text evidence="3">Cofactor biosynthesis; coenzyme A biosynthesis; CoA from (R)-pantothenate: step 5/5.</text>
</comment>
<comment type="similarity">
    <text evidence="3">Belongs to the CoaE family.</text>
</comment>
<gene>
    <name evidence="3" type="primary">coaE</name>
    <name evidence="6" type="ORF">BE0216_02635</name>
    <name evidence="5" type="ORF">BEUL_0399</name>
</gene>
<keyword evidence="3 6" id="KW-0808">Transferase</keyword>
<dbReference type="GO" id="GO:0005737">
    <property type="term" value="C:cytoplasm"/>
    <property type="evidence" value="ECO:0007669"/>
    <property type="project" value="UniProtKB-SubCell"/>
</dbReference>
<sequence>MTVRVGLTGGIAAGKSTVAARLRQLGAFIIDDDALARKVVEPGSVGLARIAREFGPESIAPDGTLDRAWMADHVFGAHAEPGARERLDAIEHPLIYAESQRLEREAIGAHESKGGVGRLVIVHDVPLLAEVIGAMPFDFDHIVTVEAPEDLRIARMMGERGMTREQAEARIRHQSSRAEREAIADVVIDSTQSLERMLEQVDGLYARWYVQTTA</sequence>
<evidence type="ECO:0000256" key="1">
    <source>
        <dbReference type="ARBA" id="ARBA00022741"/>
    </source>
</evidence>
<dbReference type="GO" id="GO:0004140">
    <property type="term" value="F:dephospho-CoA kinase activity"/>
    <property type="evidence" value="ECO:0007669"/>
    <property type="project" value="UniProtKB-UniRule"/>
</dbReference>
<dbReference type="OrthoDB" id="9812943at2"/>
<dbReference type="Gene3D" id="3.40.50.300">
    <property type="entry name" value="P-loop containing nucleotide triphosphate hydrolases"/>
    <property type="match status" value="1"/>
</dbReference>
<organism evidence="5 7">
    <name type="scientific">Bifidobacterium eulemuris</name>
    <dbReference type="NCBI Taxonomy" id="1765219"/>
    <lineage>
        <taxon>Bacteria</taxon>
        <taxon>Bacillati</taxon>
        <taxon>Actinomycetota</taxon>
        <taxon>Actinomycetes</taxon>
        <taxon>Bifidobacteriales</taxon>
        <taxon>Bifidobacteriaceae</taxon>
        <taxon>Bifidobacterium</taxon>
    </lineage>
</organism>
<dbReference type="GO" id="GO:0015937">
    <property type="term" value="P:coenzyme A biosynthetic process"/>
    <property type="evidence" value="ECO:0007669"/>
    <property type="project" value="UniProtKB-UniRule"/>
</dbReference>
<dbReference type="UniPathway" id="UPA00241">
    <property type="reaction ID" value="UER00356"/>
</dbReference>
<comment type="catalytic activity">
    <reaction evidence="3">
        <text>3'-dephospho-CoA + ATP = ADP + CoA + H(+)</text>
        <dbReference type="Rhea" id="RHEA:18245"/>
        <dbReference type="ChEBI" id="CHEBI:15378"/>
        <dbReference type="ChEBI" id="CHEBI:30616"/>
        <dbReference type="ChEBI" id="CHEBI:57287"/>
        <dbReference type="ChEBI" id="CHEBI:57328"/>
        <dbReference type="ChEBI" id="CHEBI:456216"/>
        <dbReference type="EC" id="2.7.1.24"/>
    </reaction>
</comment>
<evidence type="ECO:0000256" key="3">
    <source>
        <dbReference type="HAMAP-Rule" id="MF_00376"/>
    </source>
</evidence>
<dbReference type="EC" id="2.7.1.24" evidence="3 4"/>
<proteinExistence type="inferred from homology"/>
<evidence type="ECO:0000313" key="7">
    <source>
        <dbReference type="Proteomes" id="UP000216057"/>
    </source>
</evidence>
<dbReference type="KEGG" id="beu:BE0216_02635"/>
<dbReference type="CDD" id="cd02022">
    <property type="entry name" value="DPCK"/>
    <property type="match status" value="1"/>
</dbReference>
<reference evidence="6 8" key="2">
    <citation type="submission" date="2020-10" db="EMBL/GenBank/DDBJ databases">
        <title>Genome sequencing of Bifidobacterium eulemuris_DSMZ_100216.</title>
        <authorList>
            <person name="Kim J."/>
        </authorList>
    </citation>
    <scope>NUCLEOTIDE SEQUENCE [LARGE SCALE GENOMIC DNA]</scope>
    <source>
        <strain evidence="6 8">DSM 100216</strain>
    </source>
</reference>
<dbReference type="PANTHER" id="PTHR10695:SF46">
    <property type="entry name" value="BIFUNCTIONAL COENZYME A SYNTHASE-RELATED"/>
    <property type="match status" value="1"/>
</dbReference>
<dbReference type="RefSeq" id="WP_094636084.1">
    <property type="nucleotide sequence ID" value="NZ_CP062938.1"/>
</dbReference>
<dbReference type="Proteomes" id="UP000216057">
    <property type="component" value="Unassembled WGS sequence"/>
</dbReference>
<evidence type="ECO:0000256" key="2">
    <source>
        <dbReference type="ARBA" id="ARBA00022840"/>
    </source>
</evidence>
<evidence type="ECO:0000313" key="6">
    <source>
        <dbReference type="EMBL" id="QOL31477.1"/>
    </source>
</evidence>
<name>A0A261GCM6_9BIFI</name>
<evidence type="ECO:0000313" key="5">
    <source>
        <dbReference type="EMBL" id="OZG68993.1"/>
    </source>
</evidence>
<accession>A0A261GCM6</accession>
<dbReference type="InterPro" id="IPR001977">
    <property type="entry name" value="Depp_CoAkinase"/>
</dbReference>
<keyword evidence="3" id="KW-0963">Cytoplasm</keyword>
<dbReference type="PROSITE" id="PS51219">
    <property type="entry name" value="DPCK"/>
    <property type="match status" value="1"/>
</dbReference>
<dbReference type="HAMAP" id="MF_00376">
    <property type="entry name" value="Dephospho_CoA_kinase"/>
    <property type="match status" value="1"/>
</dbReference>
<feature type="binding site" evidence="3">
    <location>
        <begin position="12"/>
        <end position="17"/>
    </location>
    <ligand>
        <name>ATP</name>
        <dbReference type="ChEBI" id="CHEBI:30616"/>
    </ligand>
</feature>
<dbReference type="PANTHER" id="PTHR10695">
    <property type="entry name" value="DEPHOSPHO-COA KINASE-RELATED"/>
    <property type="match status" value="1"/>
</dbReference>
<keyword evidence="3" id="KW-0173">Coenzyme A biosynthesis</keyword>
<dbReference type="EMBL" id="CP062938">
    <property type="protein sequence ID" value="QOL31477.1"/>
    <property type="molecule type" value="Genomic_DNA"/>
</dbReference>
<keyword evidence="2 3" id="KW-0067">ATP-binding</keyword>
<evidence type="ECO:0000313" key="8">
    <source>
        <dbReference type="Proteomes" id="UP000593943"/>
    </source>
</evidence>
<keyword evidence="8" id="KW-1185">Reference proteome</keyword>